<evidence type="ECO:0000256" key="3">
    <source>
        <dbReference type="ARBA" id="ARBA00022692"/>
    </source>
</evidence>
<dbReference type="PANTHER" id="PTHR42770">
    <property type="entry name" value="AMINO ACID TRANSPORTER-RELATED"/>
    <property type="match status" value="1"/>
</dbReference>
<feature type="transmembrane region" description="Helical" evidence="6">
    <location>
        <begin position="68"/>
        <end position="89"/>
    </location>
</feature>
<organism evidence="7 8">
    <name type="scientific">Rhodococcus opacus</name>
    <name type="common">Nocardia opaca</name>
    <dbReference type="NCBI Taxonomy" id="37919"/>
    <lineage>
        <taxon>Bacteria</taxon>
        <taxon>Bacillati</taxon>
        <taxon>Actinomycetota</taxon>
        <taxon>Actinomycetes</taxon>
        <taxon>Mycobacteriales</taxon>
        <taxon>Nocardiaceae</taxon>
        <taxon>Rhodococcus</taxon>
    </lineage>
</organism>
<feature type="transmembrane region" description="Helical" evidence="6">
    <location>
        <begin position="445"/>
        <end position="464"/>
    </location>
</feature>
<dbReference type="GO" id="GO:0022857">
    <property type="term" value="F:transmembrane transporter activity"/>
    <property type="evidence" value="ECO:0007669"/>
    <property type="project" value="InterPro"/>
</dbReference>
<accession>A0A076EJC8</accession>
<dbReference type="eggNOG" id="COG0531">
    <property type="taxonomic scope" value="Bacteria"/>
</dbReference>
<dbReference type="InterPro" id="IPR050367">
    <property type="entry name" value="APC_superfamily"/>
</dbReference>
<dbReference type="Pfam" id="PF13520">
    <property type="entry name" value="AA_permease_2"/>
    <property type="match status" value="1"/>
</dbReference>
<feature type="transmembrane region" description="Helical" evidence="6">
    <location>
        <begin position="414"/>
        <end position="433"/>
    </location>
</feature>
<evidence type="ECO:0000256" key="6">
    <source>
        <dbReference type="SAM" id="Phobius"/>
    </source>
</evidence>
<evidence type="ECO:0000313" key="8">
    <source>
        <dbReference type="Proteomes" id="UP000028488"/>
    </source>
</evidence>
<feature type="transmembrane region" description="Helical" evidence="6">
    <location>
        <begin position="213"/>
        <end position="233"/>
    </location>
</feature>
<dbReference type="Gene3D" id="1.20.1740.10">
    <property type="entry name" value="Amino acid/polyamine transporter I"/>
    <property type="match status" value="1"/>
</dbReference>
<feature type="transmembrane region" description="Helical" evidence="6">
    <location>
        <begin position="148"/>
        <end position="167"/>
    </location>
</feature>
<feature type="transmembrane region" description="Helical" evidence="6">
    <location>
        <begin position="36"/>
        <end position="62"/>
    </location>
</feature>
<evidence type="ECO:0000256" key="4">
    <source>
        <dbReference type="ARBA" id="ARBA00022989"/>
    </source>
</evidence>
<keyword evidence="4 6" id="KW-1133">Transmembrane helix</keyword>
<feature type="transmembrane region" description="Helical" evidence="6">
    <location>
        <begin position="110"/>
        <end position="136"/>
    </location>
</feature>
<evidence type="ECO:0000256" key="1">
    <source>
        <dbReference type="ARBA" id="ARBA00004651"/>
    </source>
</evidence>
<dbReference type="EMBL" id="CP008947">
    <property type="protein sequence ID" value="AII05332.1"/>
    <property type="molecule type" value="Genomic_DNA"/>
</dbReference>
<dbReference type="InterPro" id="IPR002293">
    <property type="entry name" value="AA/rel_permease1"/>
</dbReference>
<evidence type="ECO:0000313" key="7">
    <source>
        <dbReference type="EMBL" id="AII05332.1"/>
    </source>
</evidence>
<gene>
    <name evidence="7" type="ORF">EP51_12170</name>
</gene>
<keyword evidence="3 6" id="KW-0812">Transmembrane</keyword>
<keyword evidence="5 6" id="KW-0472">Membrane</keyword>
<protein>
    <submittedName>
        <fullName evidence="7">Amino acid ABC transporter permease</fullName>
    </submittedName>
</protein>
<dbReference type="AlphaFoldDB" id="A0A076EJC8"/>
<evidence type="ECO:0000256" key="5">
    <source>
        <dbReference type="ARBA" id="ARBA00023136"/>
    </source>
</evidence>
<feature type="transmembrane region" description="Helical" evidence="6">
    <location>
        <begin position="301"/>
        <end position="324"/>
    </location>
</feature>
<dbReference type="PANTHER" id="PTHR42770:SF7">
    <property type="entry name" value="MEMBRANE PROTEIN"/>
    <property type="match status" value="1"/>
</dbReference>
<comment type="subcellular location">
    <subcellularLocation>
        <location evidence="1">Cell membrane</location>
        <topology evidence="1">Multi-pass membrane protein</topology>
    </subcellularLocation>
</comment>
<reference evidence="7 8" key="1">
    <citation type="submission" date="2014-07" db="EMBL/GenBank/DDBJ databases">
        <title>Genome Sequence of Rhodococcus opacus Strain R7, a Biodegrader of Mono- and Polycyclic Aromatic Hydrocarbons.</title>
        <authorList>
            <person name="Di Gennaro P."/>
            <person name="Zampolli J."/>
            <person name="Presti I."/>
            <person name="Cappelletti M."/>
            <person name="D'Ursi P."/>
            <person name="Orro A."/>
            <person name="Mezzelani A."/>
            <person name="Milanesi L."/>
        </authorList>
    </citation>
    <scope>NUCLEOTIDE SEQUENCE [LARGE SCALE GENOMIC DNA]</scope>
    <source>
        <strain evidence="7 8">R7</strain>
    </source>
</reference>
<dbReference type="Proteomes" id="UP000028488">
    <property type="component" value="Chromosome"/>
</dbReference>
<dbReference type="GO" id="GO:0005886">
    <property type="term" value="C:plasma membrane"/>
    <property type="evidence" value="ECO:0007669"/>
    <property type="project" value="UniProtKB-SubCell"/>
</dbReference>
<feature type="transmembrane region" description="Helical" evidence="6">
    <location>
        <begin position="179"/>
        <end position="201"/>
    </location>
</feature>
<name>A0A076EJC8_RHOOP</name>
<evidence type="ECO:0000256" key="2">
    <source>
        <dbReference type="ARBA" id="ARBA00022475"/>
    </source>
</evidence>
<feature type="transmembrane region" description="Helical" evidence="6">
    <location>
        <begin position="254"/>
        <end position="281"/>
    </location>
</feature>
<feature type="transmembrane region" description="Helical" evidence="6">
    <location>
        <begin position="353"/>
        <end position="374"/>
    </location>
</feature>
<dbReference type="PIRSF" id="PIRSF006060">
    <property type="entry name" value="AA_transporter"/>
    <property type="match status" value="1"/>
</dbReference>
<proteinExistence type="predicted"/>
<feature type="transmembrane region" description="Helical" evidence="6">
    <location>
        <begin position="386"/>
        <end position="407"/>
    </location>
</feature>
<keyword evidence="2" id="KW-1003">Cell membrane</keyword>
<sequence length="496" mass="51400">MKTVHDGSTTGDTMMSSAGITDAEDGQLPRGILPTWAVFGVSLGILAPASTLALAIGVVVTIAGNLSWITWAVTSVLVLGFAGGIGWLAKRFTTTGGTYGLAARAAGKPAGFFVMVTHLASSLVAGPACVIGSAIYLDAFLQKVGLPASTWTLGICAGAVAVAVTALNLREVKLSAKLLLVIEFFTVAVIVVLLIVVLANSDTGPIDSRQFDFHGFSATAILATAGFSVFSLAGFDHAATLGREARHPKRAISFAVVGSVLACGVLYIVATYIIVLGFRGLPIENMNAPLDTLAEHNGVGWLGYLIDIGVAISFFGSTLGVMAGTSRTVYTLARDGLLPARLGKVSARHGTPAGAVTTLGAIYLVAGLLGVVVTAAETSYGLLGTYAGYMLIAAYGLTALAAGYCAVRSRSLRLGIGLATVLAAIGSVLVYWYSFNPFPSGARGVVAWIFFATVLGYIALYCYLRLRKQLVFARIGESDRRTTLEVDADEQAGAVR</sequence>
<dbReference type="RefSeq" id="WP_128639354.1">
    <property type="nucleotide sequence ID" value="NZ_CP008947.1"/>
</dbReference>